<dbReference type="SUPFAM" id="SSF50939">
    <property type="entry name" value="Sialidases"/>
    <property type="match status" value="1"/>
</dbReference>
<keyword evidence="5" id="KW-1185">Reference proteome</keyword>
<gene>
    <name evidence="4" type="ORF">P_4</name>
</gene>
<protein>
    <submittedName>
        <fullName evidence="4">Catalytic beta propeller domain of endosialidase</fullName>
    </submittedName>
</protein>
<dbReference type="InterPro" id="IPR024428">
    <property type="entry name" value="Endosialidase_beta_prop"/>
</dbReference>
<keyword evidence="2" id="KW-0946">Virion</keyword>
<dbReference type="InterPro" id="IPR036388">
    <property type="entry name" value="WH-like_DNA-bd_sf"/>
</dbReference>
<dbReference type="Pfam" id="PF12217">
    <property type="entry name" value="End_beta_propel"/>
    <property type="match status" value="1"/>
</dbReference>
<dbReference type="CDD" id="cd10144">
    <property type="entry name" value="Peptidase_S74_CIMCD"/>
    <property type="match status" value="1"/>
</dbReference>
<organism evidence="4 5">
    <name type="scientific">Escherichia phage P_AB-2017</name>
    <dbReference type="NCBI Taxonomy" id="1933115"/>
    <lineage>
        <taxon>Viruses</taxon>
        <taxon>Duplodnaviria</taxon>
        <taxon>Heunggongvirae</taxon>
        <taxon>Uroviricota</taxon>
        <taxon>Caudoviricetes</taxon>
        <taxon>Sarkviridae</taxon>
        <taxon>Guernseyvirinae</taxon>
        <taxon>Kagunavirus</taxon>
        <taxon>Kagunavirus PAB2017</taxon>
    </lineage>
</organism>
<dbReference type="InterPro" id="IPR023366">
    <property type="entry name" value="ATP_synth_asu-like_sf"/>
</dbReference>
<comment type="subcellular location">
    <subcellularLocation>
        <location evidence="1">Virion</location>
    </subcellularLocation>
</comment>
<evidence type="ECO:0000313" key="5">
    <source>
        <dbReference type="Proteomes" id="UP000223569"/>
    </source>
</evidence>
<dbReference type="Gene3D" id="2.120.10.10">
    <property type="match status" value="1"/>
</dbReference>
<dbReference type="SUPFAM" id="SSF69349">
    <property type="entry name" value="Phage fibre proteins"/>
    <property type="match status" value="1"/>
</dbReference>
<proteinExistence type="predicted"/>
<dbReference type="InterPro" id="IPR040775">
    <property type="entry name" value="Tail_spike_N"/>
</dbReference>
<dbReference type="Gene3D" id="4.10.1090.10">
    <property type="entry name" value="Endosialidase, domain 4"/>
    <property type="match status" value="1"/>
</dbReference>
<dbReference type="Pfam" id="PF12195">
    <property type="entry name" value="End_beta_barrel"/>
    <property type="match status" value="1"/>
</dbReference>
<dbReference type="Pfam" id="PF13884">
    <property type="entry name" value="Peptidase_S74"/>
    <property type="match status" value="1"/>
</dbReference>
<evidence type="ECO:0000256" key="1">
    <source>
        <dbReference type="ARBA" id="ARBA00004328"/>
    </source>
</evidence>
<dbReference type="InterPro" id="IPR024430">
    <property type="entry name" value="Endosialidase_C_dom"/>
</dbReference>
<dbReference type="PRINTS" id="PR00849">
    <property type="entry name" value="GLHYDRLASE58"/>
</dbReference>
<evidence type="ECO:0000259" key="3">
    <source>
        <dbReference type="PROSITE" id="PS51688"/>
    </source>
</evidence>
<dbReference type="Pfam" id="PF12219">
    <property type="entry name" value="End_tail_spike"/>
    <property type="match status" value="1"/>
</dbReference>
<dbReference type="Gene3D" id="3.30.750.60">
    <property type="entry name" value="Endosialidase, N-terminal extension domain"/>
    <property type="match status" value="1"/>
</dbReference>
<sequence length="984" mass="108162">MSSGCGDVLSLADLQTAKKHQIFEAEVITGKSGGVATGADIDYATNQVTGQTQKTLPAVLRDAGFKLADFDFTSGGTLSANDRNTAVLWPSSSGGDGDWYYWLGALPKIIPALSSPQSTGGVADGAWQPVGSVILRQQISDVNGAILYPDLHMARWKDEYDPRAWGAVGDGVTDDTQSIFNVLAASPNNWIIDGRGLTYKVSQLPDISKFKNAAFVYERVAGQPLTYVADGFFNGSLTKVTDTPFYNAWTQDKTFVYDHVIYAPFMAGERHGVQNLHVAWVRSGDDGQTWSMPEWLTPIHADYNASVSADRVNYHCMSMGTCGNRLYAVIETRYLSNMRMKKAELWSRPMPYFRHPTGGITISSGSTTATIVIENHGLKAGDAVNFSNTSATGVSGNMTVSSIINRNTFTVTLSSPASSSINNAGVAWNFATRFWDSPWEITELPGVAYSTNADLCVTETHSFAVIDDTNYTIAVGYHNGDVSPRRLGVLYFSNVYDNPGVFVRRTVAQAYADNASEPCVKSYGGVLYLTTRGTLPTSPGSTLAMSTDSGQNWSYLRFPNNVHHSNLPFAKVGDYLYIFGTERAFGEWEGGEPDRRYEGSYPRTFMCKVNVSSWPSSLDDVQWFNITDQIYQGHIVNSAVGVGSVCVKDGWLYYIFGGEDFFSPWSIGDNSAKLWYKHDGHPADLYSYRIKIEDHPYVSRDFKYGATPNRTLPVVMGVDGVRHVEAPLTFDNDVSVYSLHVTGLEYDGTQQSAVRARFDGDYGLISKTVPTKTPSSQRLIVSGGDGASSSDGALLQLYGSNHATPNRAIMYASGGFYSFNNFLPYLDSQVSLGSAGNRWTTVYAATGTINTSDGTLKTNKEEIEGQLLTAWEDIHVISFKWLESLAIKGDTARIHFGVIAQDVRDILVKHGLMEKDSTDCKYAFLCYDSIEAAYDIDEDGQTVQVSPPGGRWGVRADQMFFIEIAYQRKKMREFDKRLAALEDK</sequence>
<name>A0A1Q1PV10_9CAUD</name>
<dbReference type="InterPro" id="IPR001724">
    <property type="entry name" value="Glycl_Hydrolase_58"/>
</dbReference>
<dbReference type="InterPro" id="IPR036278">
    <property type="entry name" value="Sialidase_sf"/>
</dbReference>
<feature type="domain" description="Peptidase S74" evidence="3">
    <location>
        <begin position="852"/>
        <end position="984"/>
    </location>
</feature>
<dbReference type="InterPro" id="IPR024427">
    <property type="entry name" value="B-barrel_Endosialidase"/>
</dbReference>
<dbReference type="InterPro" id="IPR024429">
    <property type="entry name" value="Endosialidase_N-extension"/>
</dbReference>
<dbReference type="Gene3D" id="2.10.10.80">
    <property type="match status" value="1"/>
</dbReference>
<reference evidence="4 5" key="1">
    <citation type="submission" date="2016-11" db="EMBL/GenBank/DDBJ databases">
        <title>Biological and genomic characterization of a historic collection of therapeutic Escherichia coli bacteriophage.</title>
        <authorList>
            <person name="Baig A."/>
            <person name="Colom J."/>
            <person name="Atterbury R."/>
            <person name="Barrow P."/>
        </authorList>
    </citation>
    <scope>NUCLEOTIDE SEQUENCE [LARGE SCALE GENOMIC DNA]</scope>
</reference>
<accession>A0A1Q1PV10</accession>
<dbReference type="Pfam" id="PF18668">
    <property type="entry name" value="Tail_spike_N"/>
    <property type="match status" value="1"/>
</dbReference>
<evidence type="ECO:0000256" key="2">
    <source>
        <dbReference type="ARBA" id="ARBA00022732"/>
    </source>
</evidence>
<dbReference type="EMBL" id="KY295898">
    <property type="protein sequence ID" value="AQN31942.1"/>
    <property type="molecule type" value="Genomic_DNA"/>
</dbReference>
<dbReference type="Pfam" id="PF12218">
    <property type="entry name" value="End_N_terminal"/>
    <property type="match status" value="1"/>
</dbReference>
<dbReference type="Gene3D" id="1.10.10.10">
    <property type="entry name" value="Winged helix-like DNA-binding domain superfamily/Winged helix DNA-binding domain"/>
    <property type="match status" value="1"/>
</dbReference>
<dbReference type="GO" id="GO:0098015">
    <property type="term" value="C:virus tail"/>
    <property type="evidence" value="ECO:0007669"/>
    <property type="project" value="UniProtKB-KW"/>
</dbReference>
<evidence type="ECO:0000313" key="4">
    <source>
        <dbReference type="EMBL" id="AQN31942.1"/>
    </source>
</evidence>
<dbReference type="GO" id="GO:0016996">
    <property type="term" value="F:endo-alpha-(2,8)-sialidase activity"/>
    <property type="evidence" value="ECO:0007669"/>
    <property type="project" value="InterPro"/>
</dbReference>
<dbReference type="Gene3D" id="2.40.30.20">
    <property type="match status" value="1"/>
</dbReference>
<dbReference type="InterPro" id="IPR044914">
    <property type="entry name" value="Endosialidase_C_dom_sf"/>
</dbReference>
<dbReference type="PROSITE" id="PS51688">
    <property type="entry name" value="ICA"/>
    <property type="match status" value="1"/>
</dbReference>
<dbReference type="Proteomes" id="UP000223569">
    <property type="component" value="Segment"/>
</dbReference>
<keyword evidence="2" id="KW-1227">Viral tail protein</keyword>
<dbReference type="InterPro" id="IPR030392">
    <property type="entry name" value="S74_ICA"/>
</dbReference>